<dbReference type="Pfam" id="PF08780">
    <property type="entry name" value="NTase_sub_bind"/>
    <property type="match status" value="1"/>
</dbReference>
<dbReference type="SUPFAM" id="SSF81593">
    <property type="entry name" value="Nucleotidyltransferase substrate binding subunit/domain"/>
    <property type="match status" value="1"/>
</dbReference>
<dbReference type="Gene3D" id="1.20.120.330">
    <property type="entry name" value="Nucleotidyltransferases domain 2"/>
    <property type="match status" value="1"/>
</dbReference>
<dbReference type="NCBIfam" id="TIGR01987">
    <property type="entry name" value="HI0074"/>
    <property type="match status" value="1"/>
</dbReference>
<dbReference type="EMBL" id="FRCY01000011">
    <property type="protein sequence ID" value="SHN22196.1"/>
    <property type="molecule type" value="Genomic_DNA"/>
</dbReference>
<organism evidence="1 2">
    <name type="scientific">Cyclobacterium lianum</name>
    <dbReference type="NCBI Taxonomy" id="388280"/>
    <lineage>
        <taxon>Bacteria</taxon>
        <taxon>Pseudomonadati</taxon>
        <taxon>Bacteroidota</taxon>
        <taxon>Cytophagia</taxon>
        <taxon>Cytophagales</taxon>
        <taxon>Cyclobacteriaceae</taxon>
        <taxon>Cyclobacterium</taxon>
    </lineage>
</organism>
<keyword evidence="1" id="KW-0808">Transferase</keyword>
<gene>
    <name evidence="1" type="ORF">SAMN04488057_111109</name>
</gene>
<name>A0A1M7PX45_9BACT</name>
<accession>A0A1M7PX45</accession>
<dbReference type="GO" id="GO:0016740">
    <property type="term" value="F:transferase activity"/>
    <property type="evidence" value="ECO:0007669"/>
    <property type="project" value="UniProtKB-KW"/>
</dbReference>
<evidence type="ECO:0000313" key="1">
    <source>
        <dbReference type="EMBL" id="SHN22196.1"/>
    </source>
</evidence>
<dbReference type="InterPro" id="IPR010235">
    <property type="entry name" value="HepT"/>
</dbReference>
<dbReference type="OrthoDB" id="9810452at2"/>
<proteinExistence type="predicted"/>
<dbReference type="STRING" id="388280.SAMN04488057_111109"/>
<protein>
    <submittedName>
        <fullName evidence="1">Nucleotidyltransferase substrate binding protein, HI0074 family</fullName>
    </submittedName>
</protein>
<sequence>MENDVRWKQRFSNYRKALKQLEAAVRLANTRELSQLEKQGLIQSFEYTHELAWLVMKDFFFYQGNPEIRGPRDATREAFKNGLIENEEIWMDMIKSRNRSSHTYNEEIAAEIAQKIAAQYFKDFADFMAKMEEIDLEKR</sequence>
<dbReference type="AlphaFoldDB" id="A0A1M7PX45"/>
<keyword evidence="2" id="KW-1185">Reference proteome</keyword>
<evidence type="ECO:0000313" key="2">
    <source>
        <dbReference type="Proteomes" id="UP000184513"/>
    </source>
</evidence>
<dbReference type="RefSeq" id="WP_073095964.1">
    <property type="nucleotide sequence ID" value="NZ_FRCY01000011.1"/>
</dbReference>
<dbReference type="Proteomes" id="UP000184513">
    <property type="component" value="Unassembled WGS sequence"/>
</dbReference>
<reference evidence="1 2" key="1">
    <citation type="submission" date="2016-11" db="EMBL/GenBank/DDBJ databases">
        <authorList>
            <person name="Jaros S."/>
            <person name="Januszkiewicz K."/>
            <person name="Wedrychowicz H."/>
        </authorList>
    </citation>
    <scope>NUCLEOTIDE SEQUENCE [LARGE SCALE GENOMIC DNA]</scope>
    <source>
        <strain evidence="1 2">CGMCC 1.6102</strain>
    </source>
</reference>